<name>A0A8S4B0G6_9TELE</name>
<dbReference type="GO" id="GO:0061809">
    <property type="term" value="F:NAD+ nucleosidase activity, cyclic ADP-ribose generating"/>
    <property type="evidence" value="ECO:0007669"/>
    <property type="project" value="UniProtKB-EC"/>
</dbReference>
<evidence type="ECO:0000313" key="8">
    <source>
        <dbReference type="EMBL" id="CAG5896131.1"/>
    </source>
</evidence>
<keyword evidence="4" id="KW-0378">Hydrolase</keyword>
<dbReference type="AlphaFoldDB" id="A0A8S4B0G6"/>
<proteinExistence type="inferred from homology"/>
<accession>A0A8S4B0G6</accession>
<dbReference type="Gene3D" id="3.40.50.720">
    <property type="entry name" value="NAD(P)-binding Rossmann-like Domain"/>
    <property type="match status" value="1"/>
</dbReference>
<dbReference type="InterPro" id="IPR003193">
    <property type="entry name" value="ADP-ribosyl_cyclase"/>
</dbReference>
<dbReference type="OrthoDB" id="10028716at2759"/>
<reference evidence="8" key="1">
    <citation type="submission" date="2021-05" db="EMBL/GenBank/DDBJ databases">
        <authorList>
            <person name="Tigano A."/>
        </authorList>
    </citation>
    <scope>NUCLEOTIDE SEQUENCE</scope>
</reference>
<evidence type="ECO:0000256" key="1">
    <source>
        <dbReference type="ARBA" id="ARBA00005406"/>
    </source>
</evidence>
<keyword evidence="7" id="KW-0472">Membrane</keyword>
<evidence type="ECO:0000313" key="9">
    <source>
        <dbReference type="Proteomes" id="UP000677803"/>
    </source>
</evidence>
<feature type="transmembrane region" description="Helical" evidence="7">
    <location>
        <begin position="17"/>
        <end position="40"/>
    </location>
</feature>
<keyword evidence="6" id="KW-1015">Disulfide bond</keyword>
<dbReference type="Proteomes" id="UP000677803">
    <property type="component" value="Unassembled WGS sequence"/>
</dbReference>
<dbReference type="PANTHER" id="PTHR10912:SF9">
    <property type="entry name" value="ADP-RIBOSYL CYCLASE_CYCLIC ADP-RIBOSE HYDROLASE"/>
    <property type="match status" value="1"/>
</dbReference>
<evidence type="ECO:0000256" key="3">
    <source>
        <dbReference type="ARBA" id="ARBA00022679"/>
    </source>
</evidence>
<gene>
    <name evidence="8" type="ORF">MMEN_LOCUS7150</name>
</gene>
<dbReference type="GO" id="GO:0005886">
    <property type="term" value="C:plasma membrane"/>
    <property type="evidence" value="ECO:0007669"/>
    <property type="project" value="TreeGrafter"/>
</dbReference>
<keyword evidence="3" id="KW-0808">Transferase</keyword>
<evidence type="ECO:0000256" key="2">
    <source>
        <dbReference type="ARBA" id="ARBA00011982"/>
    </source>
</evidence>
<dbReference type="GO" id="GO:0030890">
    <property type="term" value="P:positive regulation of B cell proliferation"/>
    <property type="evidence" value="ECO:0007669"/>
    <property type="project" value="TreeGrafter"/>
</dbReference>
<dbReference type="EC" id="3.2.2.6" evidence="2"/>
<evidence type="ECO:0000256" key="6">
    <source>
        <dbReference type="ARBA" id="ARBA00023157"/>
    </source>
</evidence>
<dbReference type="EMBL" id="CAJRST010006668">
    <property type="protein sequence ID" value="CAG5896131.1"/>
    <property type="molecule type" value="Genomic_DNA"/>
</dbReference>
<keyword evidence="9" id="KW-1185">Reference proteome</keyword>
<organism evidence="8 9">
    <name type="scientific">Menidia menidia</name>
    <name type="common">Atlantic silverside</name>
    <dbReference type="NCBI Taxonomy" id="238744"/>
    <lineage>
        <taxon>Eukaryota</taxon>
        <taxon>Metazoa</taxon>
        <taxon>Chordata</taxon>
        <taxon>Craniata</taxon>
        <taxon>Vertebrata</taxon>
        <taxon>Euteleostomi</taxon>
        <taxon>Actinopterygii</taxon>
        <taxon>Neopterygii</taxon>
        <taxon>Teleostei</taxon>
        <taxon>Neoteleostei</taxon>
        <taxon>Acanthomorphata</taxon>
        <taxon>Ovalentaria</taxon>
        <taxon>Atherinomorphae</taxon>
        <taxon>Atheriniformes</taxon>
        <taxon>Atherinopsidae</taxon>
        <taxon>Menidiinae</taxon>
        <taxon>Menidia</taxon>
    </lineage>
</organism>
<dbReference type="PANTHER" id="PTHR10912">
    <property type="entry name" value="ADP-RIBOSYL CYCLASE"/>
    <property type="match status" value="1"/>
</dbReference>
<keyword evidence="7" id="KW-1133">Transmembrane helix</keyword>
<evidence type="ECO:0000256" key="4">
    <source>
        <dbReference type="ARBA" id="ARBA00022801"/>
    </source>
</evidence>
<keyword evidence="5" id="KW-0520">NAD</keyword>
<evidence type="ECO:0000256" key="5">
    <source>
        <dbReference type="ARBA" id="ARBA00023027"/>
    </source>
</evidence>
<dbReference type="Gene3D" id="1.20.82.10">
    <property type="entry name" value="ADP Ribosyl Cyclase, Chain A, domain 1"/>
    <property type="match status" value="2"/>
</dbReference>
<dbReference type="Pfam" id="PF02267">
    <property type="entry name" value="Rib_hydrolayse"/>
    <property type="match status" value="2"/>
</dbReference>
<comment type="similarity">
    <text evidence="1">Belongs to the ADP-ribosyl cyclase family.</text>
</comment>
<evidence type="ECO:0000256" key="7">
    <source>
        <dbReference type="SAM" id="Phobius"/>
    </source>
</evidence>
<sequence>MEQGGTRGSGKRRRKRLLLCVSVVVVIIAICAVVLGVTLAQGSDGLKNTFLERCQKFKGYNCEEVWDVFQKAYVNQDPCKVPTEAYDPLVASAPIEPSCNRAMFWSKTKDVVHDFTGKTDCFVTVEDSLLGSVLDGLTWCGKEGSSETLTTGCPDWNTCPDNPVGSFWKRISAAFADAACGNVTAMLNGSITEPFNSRSIFASIEVTRFKSPRMKNLNVVLVMDEKAGTNCTDESLNNLQKQLDEGIKYNCKEVPQSQIEECSSRPEKTCGSCWTKCLAFPQTSQRCEQILGRFEEAYVGQNSCDFPEKRYDQLFIENQFTHSCNKTMFWSDTNDLVHKFTERRDHFITLEDTLLGFIMDGLTWCGKKGSKETFIYQCEKCPVNTVSSFWIKASAEVRVGGNFTRLYCTINLSS</sequence>
<comment type="caution">
    <text evidence="8">The sequence shown here is derived from an EMBL/GenBank/DDBJ whole genome shotgun (WGS) entry which is preliminary data.</text>
</comment>
<dbReference type="GO" id="GO:0016849">
    <property type="term" value="F:phosphorus-oxygen lyase activity"/>
    <property type="evidence" value="ECO:0007669"/>
    <property type="project" value="TreeGrafter"/>
</dbReference>
<dbReference type="SUPFAM" id="SSF52309">
    <property type="entry name" value="N-(deoxy)ribosyltransferase-like"/>
    <property type="match status" value="2"/>
</dbReference>
<dbReference type="GO" id="GO:0016740">
    <property type="term" value="F:transferase activity"/>
    <property type="evidence" value="ECO:0007669"/>
    <property type="project" value="UniProtKB-KW"/>
</dbReference>
<protein>
    <recommendedName>
        <fullName evidence="2">ADP-ribosyl cyclase/cyclic ADP-ribose hydrolase</fullName>
        <ecNumber evidence="2">3.2.2.6</ecNumber>
    </recommendedName>
</protein>
<keyword evidence="7" id="KW-0812">Transmembrane</keyword>